<evidence type="ECO:0000256" key="2">
    <source>
        <dbReference type="ARBA" id="ARBA00005887"/>
    </source>
</evidence>
<dbReference type="OrthoDB" id="534912at2759"/>
<feature type="transmembrane region" description="Helical" evidence="6">
    <location>
        <begin position="239"/>
        <end position="260"/>
    </location>
</feature>
<feature type="transmembrane region" description="Helical" evidence="6">
    <location>
        <begin position="373"/>
        <end position="394"/>
    </location>
</feature>
<reference evidence="9" key="1">
    <citation type="journal article" date="2016" name="Genome Announc.">
        <title>Genome sequences of three species of Hanseniaspora isolated from spontaneous wine fermentations.</title>
        <authorList>
            <person name="Sternes P.R."/>
            <person name="Lee D."/>
            <person name="Kutyna D.R."/>
            <person name="Borneman A.R."/>
        </authorList>
    </citation>
    <scope>NUCLEOTIDE SEQUENCE [LARGE SCALE GENOMIC DNA]</scope>
    <source>
        <strain evidence="9">AWRI3579</strain>
    </source>
</reference>
<dbReference type="InParanoid" id="A0A1E5R0R3"/>
<dbReference type="EMBL" id="LPNM01000012">
    <property type="protein sequence ID" value="OEJ80489.1"/>
    <property type="molecule type" value="Genomic_DNA"/>
</dbReference>
<dbReference type="PANTHER" id="PTHR43029">
    <property type="entry name" value="AMMONIUM TRANSPORTER MEP2"/>
    <property type="match status" value="1"/>
</dbReference>
<evidence type="ECO:0000259" key="7">
    <source>
        <dbReference type="Pfam" id="PF00909"/>
    </source>
</evidence>
<feature type="transmembrane region" description="Helical" evidence="6">
    <location>
        <begin position="210"/>
        <end position="227"/>
    </location>
</feature>
<evidence type="ECO:0000256" key="6">
    <source>
        <dbReference type="SAM" id="Phobius"/>
    </source>
</evidence>
<feature type="transmembrane region" description="Helical" evidence="6">
    <location>
        <begin position="12"/>
        <end position="35"/>
    </location>
</feature>
<evidence type="ECO:0000256" key="3">
    <source>
        <dbReference type="ARBA" id="ARBA00022692"/>
    </source>
</evidence>
<feature type="transmembrane region" description="Helical" evidence="6">
    <location>
        <begin position="291"/>
        <end position="311"/>
    </location>
</feature>
<dbReference type="SUPFAM" id="SSF111352">
    <property type="entry name" value="Ammonium transporter"/>
    <property type="match status" value="1"/>
</dbReference>
<keyword evidence="5 6" id="KW-0472">Membrane</keyword>
<gene>
    <name evidence="8" type="ORF">AWRI3579_g4591</name>
</gene>
<accession>A0A1E5R0R3</accession>
<protein>
    <submittedName>
        <fullName evidence="8">Ammonium transporter MEP3</fullName>
    </submittedName>
</protein>
<sequence>MSELQKDPYALIQMQFLFVGCILVLMMVPGLGYLYTGLTRATNTRKMIASSILVSTVGSLQWYFWGYSLSFSSTSNNKFIGDLHNIVYYNMFSGFTNSIESNIQNYTELPFSIFQGLFMIVTIAILSGCVNERTNYLPFSIFIFCWCTVVYCPCCYWIWNSNGWAYQWGVLDYAGGFIEITSGLCGFIYPIFVFKKKQKHEILISQRASISNVTMGMMFLCIGWLGFNTCTTVDPSDRSFVAFMNTILSGLACFITWSALEIFTEGQCTYVGVCSGIICGLVAATPSSGMIQFWASLIQGVVTAVCCFHAAKFKFLVGIDDSMDILAEHFVAGVIGLLFNGLFANDWIIALDGVTAHPGGWVNQNYIQLAKQIAYIAAVTGYAGVVTIVLLFVIDKIPGCQLFTDYYMNENDMDDEENNLNETDSDLIRNASSDKIIDSVELSNLDNSNSSSMPDILVMKTRQDHEGLERIKSNYTMHPHQTFTQ</sequence>
<dbReference type="PROSITE" id="PS51257">
    <property type="entry name" value="PROKAR_LIPOPROTEIN"/>
    <property type="match status" value="1"/>
</dbReference>
<feature type="transmembrane region" description="Helical" evidence="6">
    <location>
        <begin position="323"/>
        <end position="343"/>
    </location>
</feature>
<evidence type="ECO:0000256" key="1">
    <source>
        <dbReference type="ARBA" id="ARBA00004141"/>
    </source>
</evidence>
<feature type="transmembrane region" description="Helical" evidence="6">
    <location>
        <begin position="137"/>
        <end position="159"/>
    </location>
</feature>
<dbReference type="STRING" id="56408.A0A1E5R0R3"/>
<comment type="subcellular location">
    <subcellularLocation>
        <location evidence="1">Membrane</location>
        <topology evidence="1">Multi-pass membrane protein</topology>
    </subcellularLocation>
</comment>
<evidence type="ECO:0000256" key="4">
    <source>
        <dbReference type="ARBA" id="ARBA00022989"/>
    </source>
</evidence>
<keyword evidence="4 6" id="KW-1133">Transmembrane helix</keyword>
<feature type="transmembrane region" description="Helical" evidence="6">
    <location>
        <begin position="47"/>
        <end position="65"/>
    </location>
</feature>
<keyword evidence="9" id="KW-1185">Reference proteome</keyword>
<proteinExistence type="inferred from homology"/>
<dbReference type="FunCoup" id="A0A1E5R0R3">
    <property type="interactions" value="355"/>
</dbReference>
<feature type="transmembrane region" description="Helical" evidence="6">
    <location>
        <begin position="165"/>
        <end position="189"/>
    </location>
</feature>
<evidence type="ECO:0000313" key="8">
    <source>
        <dbReference type="EMBL" id="OEJ80489.1"/>
    </source>
</evidence>
<dbReference type="AlphaFoldDB" id="A0A1E5R0R3"/>
<dbReference type="Proteomes" id="UP000095728">
    <property type="component" value="Unassembled WGS sequence"/>
</dbReference>
<dbReference type="Gene3D" id="1.10.3430.10">
    <property type="entry name" value="Ammonium transporter AmtB like domains"/>
    <property type="match status" value="1"/>
</dbReference>
<dbReference type="GO" id="GO:0008519">
    <property type="term" value="F:ammonium channel activity"/>
    <property type="evidence" value="ECO:0007669"/>
    <property type="project" value="InterPro"/>
</dbReference>
<feature type="transmembrane region" description="Helical" evidence="6">
    <location>
        <begin position="267"/>
        <end position="285"/>
    </location>
</feature>
<keyword evidence="3 6" id="KW-0812">Transmembrane</keyword>
<name>A0A1E5R0R3_9ASCO</name>
<feature type="transmembrane region" description="Helical" evidence="6">
    <location>
        <begin position="111"/>
        <end position="130"/>
    </location>
</feature>
<dbReference type="InterPro" id="IPR001905">
    <property type="entry name" value="Ammonium_transpt"/>
</dbReference>
<dbReference type="InterPro" id="IPR029020">
    <property type="entry name" value="Ammonium/urea_transptr"/>
</dbReference>
<organism evidence="8 9">
    <name type="scientific">Hanseniaspora osmophila</name>
    <dbReference type="NCBI Taxonomy" id="56408"/>
    <lineage>
        <taxon>Eukaryota</taxon>
        <taxon>Fungi</taxon>
        <taxon>Dikarya</taxon>
        <taxon>Ascomycota</taxon>
        <taxon>Saccharomycotina</taxon>
        <taxon>Saccharomycetes</taxon>
        <taxon>Saccharomycodales</taxon>
        <taxon>Saccharomycodaceae</taxon>
        <taxon>Hanseniaspora</taxon>
    </lineage>
</organism>
<dbReference type="PANTHER" id="PTHR43029:SF4">
    <property type="entry name" value="AMMONIUM TRANSPORTER MEP1-RELATED"/>
    <property type="match status" value="1"/>
</dbReference>
<comment type="similarity">
    <text evidence="2">Belongs to the ammonia transporter channel (TC 1.A.11.2) family.</text>
</comment>
<evidence type="ECO:0000256" key="5">
    <source>
        <dbReference type="ARBA" id="ARBA00023136"/>
    </source>
</evidence>
<comment type="caution">
    <text evidence="8">The sequence shown here is derived from an EMBL/GenBank/DDBJ whole genome shotgun (WGS) entry which is preliminary data.</text>
</comment>
<evidence type="ECO:0000313" key="9">
    <source>
        <dbReference type="Proteomes" id="UP000095728"/>
    </source>
</evidence>
<feature type="domain" description="Ammonium transporter AmtB-like" evidence="7">
    <location>
        <begin position="16"/>
        <end position="415"/>
    </location>
</feature>
<dbReference type="Pfam" id="PF00909">
    <property type="entry name" value="Ammonium_transp"/>
    <property type="match status" value="1"/>
</dbReference>
<dbReference type="InterPro" id="IPR024041">
    <property type="entry name" value="NH4_transpt_AmtB-like_dom"/>
</dbReference>
<dbReference type="GO" id="GO:0005886">
    <property type="term" value="C:plasma membrane"/>
    <property type="evidence" value="ECO:0007669"/>
    <property type="project" value="TreeGrafter"/>
</dbReference>